<gene>
    <name evidence="2" type="ORF">CCAX7_15270</name>
</gene>
<dbReference type="RefSeq" id="WP_119322640.1">
    <property type="nucleotide sequence ID" value="NZ_AP025739.1"/>
</dbReference>
<reference evidence="2 3" key="1">
    <citation type="journal article" date="2019" name="Int. J. Syst. Evol. Microbiol.">
        <title>Capsulimonas corticalis gen. nov., sp. nov., an aerobic capsulated bacterium, of a novel bacterial order, Capsulimonadales ord. nov., of the class Armatimonadia of the phylum Armatimonadetes.</title>
        <authorList>
            <person name="Li J."/>
            <person name="Kudo C."/>
            <person name="Tonouchi A."/>
        </authorList>
    </citation>
    <scope>NUCLEOTIDE SEQUENCE [LARGE SCALE GENOMIC DNA]</scope>
    <source>
        <strain evidence="2 3">AX-7</strain>
    </source>
</reference>
<dbReference type="Proteomes" id="UP000287394">
    <property type="component" value="Chromosome"/>
</dbReference>
<dbReference type="EMBL" id="AP025739">
    <property type="protein sequence ID" value="BDI29476.1"/>
    <property type="molecule type" value="Genomic_DNA"/>
</dbReference>
<proteinExistence type="predicted"/>
<dbReference type="Pfam" id="PF10686">
    <property type="entry name" value="YAcAr"/>
    <property type="match status" value="1"/>
</dbReference>
<evidence type="ECO:0000259" key="1">
    <source>
        <dbReference type="Pfam" id="PF10686"/>
    </source>
</evidence>
<organism evidence="2 3">
    <name type="scientific">Capsulimonas corticalis</name>
    <dbReference type="NCBI Taxonomy" id="2219043"/>
    <lineage>
        <taxon>Bacteria</taxon>
        <taxon>Bacillati</taxon>
        <taxon>Armatimonadota</taxon>
        <taxon>Armatimonadia</taxon>
        <taxon>Capsulimonadales</taxon>
        <taxon>Capsulimonadaceae</taxon>
        <taxon>Capsulimonas</taxon>
    </lineage>
</organism>
<evidence type="ECO:0000313" key="2">
    <source>
        <dbReference type="EMBL" id="BDI29476.1"/>
    </source>
</evidence>
<accession>A0A402CZD6</accession>
<evidence type="ECO:0000313" key="3">
    <source>
        <dbReference type="Proteomes" id="UP000287394"/>
    </source>
</evidence>
<dbReference type="InterPro" id="IPR019627">
    <property type="entry name" value="YAcAr"/>
</dbReference>
<dbReference type="AlphaFoldDB" id="A0A402CZD6"/>
<dbReference type="OrthoDB" id="572639at2"/>
<dbReference type="SUPFAM" id="SSF102405">
    <property type="entry name" value="MCP/YpsA-like"/>
    <property type="match status" value="1"/>
</dbReference>
<sequence length="132" mass="14264">MNVAVVGSREFAPIELVWEFLRDWSGPVTRIISGGARGVDTAAARYARAHGIPLTEIRADWSLGRRAGPLRNREIVAACDLVLAFWDGSSPGTRSTLTFAEAQGKAAWVIPQNGLAYEYLGDASLFSARFPG</sequence>
<name>A0A402CZD6_9BACT</name>
<protein>
    <recommendedName>
        <fullName evidence="1">YspA cpYpsA-related SLOG domain-containing protein</fullName>
    </recommendedName>
</protein>
<keyword evidence="3" id="KW-1185">Reference proteome</keyword>
<dbReference type="Gene3D" id="3.40.50.450">
    <property type="match status" value="1"/>
</dbReference>
<feature type="domain" description="YspA cpYpsA-related SLOG" evidence="1">
    <location>
        <begin position="1"/>
        <end position="63"/>
    </location>
</feature>
<dbReference type="KEGG" id="ccot:CCAX7_15270"/>